<evidence type="ECO:0000256" key="2">
    <source>
        <dbReference type="SAM" id="Coils"/>
    </source>
</evidence>
<dbReference type="EMBL" id="JBHUMX010000009">
    <property type="protein sequence ID" value="MFD2627998.1"/>
    <property type="molecule type" value="Genomic_DNA"/>
</dbReference>
<gene>
    <name evidence="5" type="ORF">ACFSUN_04275</name>
</gene>
<comment type="similarity">
    <text evidence="1">Belongs to the DnaB/DnaD family.</text>
</comment>
<dbReference type="InterPro" id="IPR006343">
    <property type="entry name" value="DnaB/C_C"/>
</dbReference>
<evidence type="ECO:0000313" key="5">
    <source>
        <dbReference type="EMBL" id="MFD2627998.1"/>
    </source>
</evidence>
<protein>
    <submittedName>
        <fullName evidence="5">Uncharacterized protein</fullName>
    </submittedName>
</protein>
<dbReference type="InterPro" id="IPR032406">
    <property type="entry name" value="CLZ_dom"/>
</dbReference>
<evidence type="ECO:0000259" key="4">
    <source>
        <dbReference type="Pfam" id="PF16526"/>
    </source>
</evidence>
<name>A0ABW5PXL8_9BACI</name>
<feature type="coiled-coil region" evidence="2">
    <location>
        <begin position="136"/>
        <end position="170"/>
    </location>
</feature>
<keyword evidence="2" id="KW-0175">Coiled coil</keyword>
<evidence type="ECO:0000313" key="6">
    <source>
        <dbReference type="Proteomes" id="UP001597451"/>
    </source>
</evidence>
<evidence type="ECO:0000259" key="3">
    <source>
        <dbReference type="Pfam" id="PF07261"/>
    </source>
</evidence>
<accession>A0ABW5PXL8</accession>
<reference evidence="6" key="1">
    <citation type="journal article" date="2019" name="Int. J. Syst. Evol. Microbiol.">
        <title>The Global Catalogue of Microorganisms (GCM) 10K type strain sequencing project: providing services to taxonomists for standard genome sequencing and annotation.</title>
        <authorList>
            <consortium name="The Broad Institute Genomics Platform"/>
            <consortium name="The Broad Institute Genome Sequencing Center for Infectious Disease"/>
            <person name="Wu L."/>
            <person name="Ma J."/>
        </authorList>
    </citation>
    <scope>NUCLEOTIDE SEQUENCE [LARGE SCALE GENOMIC DNA]</scope>
    <source>
        <strain evidence="6">TISTR 1858</strain>
    </source>
</reference>
<organism evidence="5 6">
    <name type="scientific">Oceanobacillus kapialis</name>
    <dbReference type="NCBI Taxonomy" id="481353"/>
    <lineage>
        <taxon>Bacteria</taxon>
        <taxon>Bacillati</taxon>
        <taxon>Bacillota</taxon>
        <taxon>Bacilli</taxon>
        <taxon>Bacillales</taxon>
        <taxon>Bacillaceae</taxon>
        <taxon>Oceanobacillus</taxon>
    </lineage>
</organism>
<dbReference type="Pfam" id="PF16526">
    <property type="entry name" value="CLZ"/>
    <property type="match status" value="1"/>
</dbReference>
<feature type="domain" description="DnaB/C C-terminal" evidence="3">
    <location>
        <begin position="26"/>
        <end position="89"/>
    </location>
</feature>
<dbReference type="Pfam" id="PF07261">
    <property type="entry name" value="DnaB_2"/>
    <property type="match status" value="1"/>
</dbReference>
<feature type="domain" description="Cyclic nucleotide-gated channel C-terminal leucine zipper" evidence="4">
    <location>
        <begin position="128"/>
        <end position="187"/>
    </location>
</feature>
<dbReference type="Proteomes" id="UP001597451">
    <property type="component" value="Unassembled WGS sequence"/>
</dbReference>
<dbReference type="Gene3D" id="1.20.5.170">
    <property type="match status" value="1"/>
</dbReference>
<sequence length="199" mass="22947">MSKYMMLIKELDSLNVEFLLKDLAGGKDPSEYELKIINDIASRKNLDLGIMNAVIHYALLQDEMKLKRSSLEKAASILEKEGVRNVAEALLVFREYRNKKPTNLNREGAPSVSGIHNHGSALEDVESILRKLGELEKNVNDRFERLDNQLDRIENRIDGLQMNFNRLNSEFEKAFTIIDKRFTQLDAKFEKNKGRFTTE</sequence>
<keyword evidence="6" id="KW-1185">Reference proteome</keyword>
<dbReference type="RefSeq" id="WP_379560680.1">
    <property type="nucleotide sequence ID" value="NZ_JBHUMX010000009.1"/>
</dbReference>
<comment type="caution">
    <text evidence="5">The sequence shown here is derived from an EMBL/GenBank/DDBJ whole genome shotgun (WGS) entry which is preliminary data.</text>
</comment>
<proteinExistence type="inferred from homology"/>
<evidence type="ECO:0000256" key="1">
    <source>
        <dbReference type="ARBA" id="ARBA00093462"/>
    </source>
</evidence>